<evidence type="ECO:0000256" key="1">
    <source>
        <dbReference type="SAM" id="MobiDB-lite"/>
    </source>
</evidence>
<sequence length="256" mass="29265">MLGDLQKVVSRNEQHQADDFIRAANLLLTSQFLYADRPVHREHYFLIAGNVDYFRNLFEAIGWSLIYQPDEAYLGILPQGEERVMRLRLDESLLLLCLRQTYEAKLEAFEVEDGKAFSSSDDLLRLYDTLTGKEIPNETRLKEILSLFTRHGIIERGKSDETDPKNVPIRINPTIRQVVVEDYIGQLEALCDIDNREQTDEYVEDEVERNRRAEDKVAAAVEAESGATPPDPEPEQAAVETMSEEETTGERSNETA</sequence>
<evidence type="ECO:0000313" key="2">
    <source>
        <dbReference type="EMBL" id="GGB96812.1"/>
    </source>
</evidence>
<dbReference type="Pfam" id="PF13835">
    <property type="entry name" value="DUF4194"/>
    <property type="match status" value="1"/>
</dbReference>
<feature type="region of interest" description="Disordered" evidence="1">
    <location>
        <begin position="202"/>
        <end position="256"/>
    </location>
</feature>
<dbReference type="InterPro" id="IPR025449">
    <property type="entry name" value="JetB"/>
</dbReference>
<dbReference type="Proteomes" id="UP000629025">
    <property type="component" value="Unassembled WGS sequence"/>
</dbReference>
<evidence type="ECO:0008006" key="4">
    <source>
        <dbReference type="Google" id="ProtNLM"/>
    </source>
</evidence>
<dbReference type="RefSeq" id="WP_188748503.1">
    <property type="nucleotide sequence ID" value="NZ_BMIJ01000004.1"/>
</dbReference>
<accession>A0ABQ1KHB2</accession>
<feature type="compositionally biased region" description="Basic and acidic residues" evidence="1">
    <location>
        <begin position="208"/>
        <end position="217"/>
    </location>
</feature>
<organism evidence="2 3">
    <name type="scientific">Marinobacterium zhoushanense</name>
    <dbReference type="NCBI Taxonomy" id="1679163"/>
    <lineage>
        <taxon>Bacteria</taxon>
        <taxon>Pseudomonadati</taxon>
        <taxon>Pseudomonadota</taxon>
        <taxon>Gammaproteobacteria</taxon>
        <taxon>Oceanospirillales</taxon>
        <taxon>Oceanospirillaceae</taxon>
        <taxon>Marinobacterium</taxon>
    </lineage>
</organism>
<evidence type="ECO:0000313" key="3">
    <source>
        <dbReference type="Proteomes" id="UP000629025"/>
    </source>
</evidence>
<proteinExistence type="predicted"/>
<name>A0ABQ1KHB2_9GAMM</name>
<keyword evidence="3" id="KW-1185">Reference proteome</keyword>
<gene>
    <name evidence="2" type="ORF">GCM10011352_23690</name>
</gene>
<dbReference type="EMBL" id="BMIJ01000004">
    <property type="protein sequence ID" value="GGB96812.1"/>
    <property type="molecule type" value="Genomic_DNA"/>
</dbReference>
<comment type="caution">
    <text evidence="2">The sequence shown here is derived from an EMBL/GenBank/DDBJ whole genome shotgun (WGS) entry which is preliminary data.</text>
</comment>
<protein>
    <recommendedName>
        <fullName evidence="4">DUF4194 domain-containing protein</fullName>
    </recommendedName>
</protein>
<reference evidence="3" key="1">
    <citation type="journal article" date="2019" name="Int. J. Syst. Evol. Microbiol.">
        <title>The Global Catalogue of Microorganisms (GCM) 10K type strain sequencing project: providing services to taxonomists for standard genome sequencing and annotation.</title>
        <authorList>
            <consortium name="The Broad Institute Genomics Platform"/>
            <consortium name="The Broad Institute Genome Sequencing Center for Infectious Disease"/>
            <person name="Wu L."/>
            <person name="Ma J."/>
        </authorList>
    </citation>
    <scope>NUCLEOTIDE SEQUENCE [LARGE SCALE GENOMIC DNA]</scope>
    <source>
        <strain evidence="3">CGMCC 1.15341</strain>
    </source>
</reference>